<reference evidence="2 3" key="1">
    <citation type="journal article" date="2023" name="IScience">
        <title>Expanded male sex-determining region conserved during the evolution of homothallism in the green alga Volvox.</title>
        <authorList>
            <person name="Yamamoto K."/>
            <person name="Matsuzaki R."/>
            <person name="Mahakham W."/>
            <person name="Heman W."/>
            <person name="Sekimoto H."/>
            <person name="Kawachi M."/>
            <person name="Minakuchi Y."/>
            <person name="Toyoda A."/>
            <person name="Nozaki H."/>
        </authorList>
    </citation>
    <scope>NUCLEOTIDE SEQUENCE [LARGE SCALE GENOMIC DNA]</scope>
    <source>
        <strain evidence="2 3">NIES-4468</strain>
    </source>
</reference>
<evidence type="ECO:0000313" key="3">
    <source>
        <dbReference type="Proteomes" id="UP001165090"/>
    </source>
</evidence>
<evidence type="ECO:0008006" key="4">
    <source>
        <dbReference type="Google" id="ProtNLM"/>
    </source>
</evidence>
<feature type="region of interest" description="Disordered" evidence="1">
    <location>
        <begin position="317"/>
        <end position="366"/>
    </location>
</feature>
<dbReference type="EMBL" id="BSDZ01000010">
    <property type="protein sequence ID" value="GLI61599.1"/>
    <property type="molecule type" value="Genomic_DNA"/>
</dbReference>
<feature type="compositionally biased region" description="Basic and acidic residues" evidence="1">
    <location>
        <begin position="344"/>
        <end position="353"/>
    </location>
</feature>
<feature type="compositionally biased region" description="Low complexity" evidence="1">
    <location>
        <begin position="254"/>
        <end position="268"/>
    </location>
</feature>
<dbReference type="Proteomes" id="UP001165090">
    <property type="component" value="Unassembled WGS sequence"/>
</dbReference>
<feature type="region of interest" description="Disordered" evidence="1">
    <location>
        <begin position="104"/>
        <end position="279"/>
    </location>
</feature>
<feature type="compositionally biased region" description="Basic and acidic residues" evidence="1">
    <location>
        <begin position="14"/>
        <end position="28"/>
    </location>
</feature>
<accession>A0ABQ5RW77</accession>
<feature type="compositionally biased region" description="Polar residues" evidence="1">
    <location>
        <begin position="173"/>
        <end position="194"/>
    </location>
</feature>
<feature type="region of interest" description="Disordered" evidence="1">
    <location>
        <begin position="626"/>
        <end position="698"/>
    </location>
</feature>
<feature type="compositionally biased region" description="Basic and acidic residues" evidence="1">
    <location>
        <begin position="658"/>
        <end position="669"/>
    </location>
</feature>
<gene>
    <name evidence="2" type="ORF">VaNZ11_004017</name>
</gene>
<feature type="region of interest" description="Disordered" evidence="1">
    <location>
        <begin position="565"/>
        <end position="590"/>
    </location>
</feature>
<protein>
    <recommendedName>
        <fullName evidence="4">Spindle and centriole-associated protein 1</fullName>
    </recommendedName>
</protein>
<feature type="region of interest" description="Disordered" evidence="1">
    <location>
        <begin position="1"/>
        <end position="78"/>
    </location>
</feature>
<feature type="region of interest" description="Disordered" evidence="1">
    <location>
        <begin position="783"/>
        <end position="866"/>
    </location>
</feature>
<feature type="compositionally biased region" description="Basic and acidic residues" evidence="1">
    <location>
        <begin position="637"/>
        <end position="649"/>
    </location>
</feature>
<feature type="compositionally biased region" description="Polar residues" evidence="1">
    <location>
        <begin position="838"/>
        <end position="852"/>
    </location>
</feature>
<feature type="region of interest" description="Disordered" evidence="1">
    <location>
        <begin position="390"/>
        <end position="447"/>
    </location>
</feature>
<keyword evidence="3" id="KW-1185">Reference proteome</keyword>
<comment type="caution">
    <text evidence="2">The sequence shown here is derived from an EMBL/GenBank/DDBJ whole genome shotgun (WGS) entry which is preliminary data.</text>
</comment>
<evidence type="ECO:0000256" key="1">
    <source>
        <dbReference type="SAM" id="MobiDB-lite"/>
    </source>
</evidence>
<name>A0ABQ5RW77_9CHLO</name>
<feature type="compositionally biased region" description="Polar residues" evidence="1">
    <location>
        <begin position="804"/>
        <end position="818"/>
    </location>
</feature>
<organism evidence="2 3">
    <name type="scientific">Volvox africanus</name>
    <dbReference type="NCBI Taxonomy" id="51714"/>
    <lineage>
        <taxon>Eukaryota</taxon>
        <taxon>Viridiplantae</taxon>
        <taxon>Chlorophyta</taxon>
        <taxon>core chlorophytes</taxon>
        <taxon>Chlorophyceae</taxon>
        <taxon>CS clade</taxon>
        <taxon>Chlamydomonadales</taxon>
        <taxon>Volvocaceae</taxon>
        <taxon>Volvox</taxon>
    </lineage>
</organism>
<evidence type="ECO:0000313" key="2">
    <source>
        <dbReference type="EMBL" id="GLI61599.1"/>
    </source>
</evidence>
<feature type="compositionally biased region" description="Polar residues" evidence="1">
    <location>
        <begin position="55"/>
        <end position="68"/>
    </location>
</feature>
<proteinExistence type="predicted"/>
<sequence length="908" mass="94852">MKKSSYHVNPAVNKWEEEQRRARMEKMIQRAKSTLPPEARGGSKPSGPKKPSPYSAENNATKVIQKRSTGGQGTPAGAAAMDVQELDSLIYNRVQEILGTPLMRRAAAARAASKGAAILNTPQSGRGGRRPAWNEDWNAQTGPSPPAKHEERCISDAGARRGTSNPPYERSSPKSTSGSTRAGPSHVPSGSTPTKGKRIPAPSHINIPVSGIGTGVPLQRRPGTRMQAAEERVVLLPSPSPAATATKSPIVRPSSSRYGSAAGALAGGEAVEPPAGTSDQLLGKSMVAAIEALNPQALAARVAVSRITQNQRSHGCERLGYVPDASSTGPGSIGGVSAAASGSYHDRMGRKPLSDSVSGGGAAGVSSRDASLMQSLAAAAGVSQGLLGATSVTSSSRRPPLAPAQQRASGRGIHQAPQGGGLAFKGRGGRDDAEEDNDDEDNAYTDDDFEEYDSTEDEHQHLAQQLEAEPGNEEGLVMPREYDGGAGSGAPDIALLRDSVNALNELVQLKIQQELARGQQQQQQQQQQVDPSLNRQSLQVGKVIDPGEQRQVSPPDMLASLTLVGSEESDGRDGAHGPGRIDPTMSSLGDGLRQSDLDYLARLGGGEPHDGLEVATSTDERPFIIEPGAPAGTAKAWGDRHAWTTEKGADSGGTGLQKLRDRQDRERQHQGFSAGGQRRHNQQGLHGGETQLSRKEAEPTIRVPGASGAVADQGDEDSVLLGETLTPRHRTGTAAQMQAVSNALAALASSGQLSSGDAHELRQQTDALYGSLVQLHDLMNGPRGAELCSSSPTRGDSGAAGFTPTAQSPEDSPSQSLRRQAAGAPKGSVESYPARPTLQRTNNLGDGETSTWGPKPADVTEGAARNAAPQLTPKHRLIADDVAWMAGLMQSLSKSLQVDNGEVAMLGL</sequence>
<feature type="compositionally biased region" description="Acidic residues" evidence="1">
    <location>
        <begin position="432"/>
        <end position="447"/>
    </location>
</feature>